<dbReference type="FunFam" id="1.10.10.10:FF:000001">
    <property type="entry name" value="LysR family transcriptional regulator"/>
    <property type="match status" value="1"/>
</dbReference>
<dbReference type="PROSITE" id="PS50931">
    <property type="entry name" value="HTH_LYSR"/>
    <property type="match status" value="1"/>
</dbReference>
<gene>
    <name evidence="7" type="ORF">P409_02005</name>
</gene>
<evidence type="ECO:0000256" key="4">
    <source>
        <dbReference type="ARBA" id="ARBA00023163"/>
    </source>
</evidence>
<dbReference type="GO" id="GO:0003677">
    <property type="term" value="F:DNA binding"/>
    <property type="evidence" value="ECO:0007669"/>
    <property type="project" value="UniProtKB-KW"/>
</dbReference>
<dbReference type="PANTHER" id="PTHR30419:SF8">
    <property type="entry name" value="NITROGEN ASSIMILATION TRANSCRIPTIONAL ACTIVATOR-RELATED"/>
    <property type="match status" value="1"/>
</dbReference>
<proteinExistence type="inferred from homology"/>
<evidence type="ECO:0000313" key="8">
    <source>
        <dbReference type="Proteomes" id="UP000029995"/>
    </source>
</evidence>
<sequence>MDLRDLRIFASVCELSSFTKAAVHLGLAQPTISRVIGELEAEWGGPLFYRTGRGVTLSELGEEALVRVRGLLKDADRVSEDLRGLSRLPSGFVSIALPPSVVTLVIPDLLNQLRRELPGIHLRIREGFSDENERWLAEGKIDIGIYSKYWEGAPSPDRLLLPSRLVLAGFVPGASLPREIDFADLARFPLVLPPPTNGLRMIIDTVARRLRVPLNIVADADSTVAQKAVSAHCGCFMIKAVHTIAEEQSRGLVASSVIRSPYVNRHVVLVTSHQKPLSRAGREVAERITRILQVVSQSIGPEPRPRRRRKPDVLQTGITGTKPDLAAFD</sequence>
<evidence type="ECO:0000313" key="7">
    <source>
        <dbReference type="EMBL" id="KGM35835.1"/>
    </source>
</evidence>
<dbReference type="Gene3D" id="1.10.10.10">
    <property type="entry name" value="Winged helix-like DNA-binding domain superfamily/Winged helix DNA-binding domain"/>
    <property type="match status" value="1"/>
</dbReference>
<dbReference type="AlphaFoldDB" id="A0A0A0DCV9"/>
<dbReference type="Pfam" id="PF03466">
    <property type="entry name" value="LysR_substrate"/>
    <property type="match status" value="1"/>
</dbReference>
<feature type="domain" description="HTH lysR-type" evidence="6">
    <location>
        <begin position="1"/>
        <end position="58"/>
    </location>
</feature>
<comment type="similarity">
    <text evidence="1">Belongs to the LysR transcriptional regulatory family.</text>
</comment>
<dbReference type="InterPro" id="IPR036388">
    <property type="entry name" value="WH-like_DNA-bd_sf"/>
</dbReference>
<accession>A0A0A0DCV9</accession>
<evidence type="ECO:0000256" key="3">
    <source>
        <dbReference type="ARBA" id="ARBA00023125"/>
    </source>
</evidence>
<dbReference type="GO" id="GO:0003700">
    <property type="term" value="F:DNA-binding transcription factor activity"/>
    <property type="evidence" value="ECO:0007669"/>
    <property type="project" value="InterPro"/>
</dbReference>
<dbReference type="Gene3D" id="3.40.190.290">
    <property type="match status" value="1"/>
</dbReference>
<keyword evidence="2" id="KW-0805">Transcription regulation</keyword>
<keyword evidence="4" id="KW-0804">Transcription</keyword>
<dbReference type="InterPro" id="IPR050950">
    <property type="entry name" value="HTH-type_LysR_regulators"/>
</dbReference>
<dbReference type="SUPFAM" id="SSF53850">
    <property type="entry name" value="Periplasmic binding protein-like II"/>
    <property type="match status" value="1"/>
</dbReference>
<dbReference type="InterPro" id="IPR036390">
    <property type="entry name" value="WH_DNA-bd_sf"/>
</dbReference>
<keyword evidence="3" id="KW-0238">DNA-binding</keyword>
<feature type="region of interest" description="Disordered" evidence="5">
    <location>
        <begin position="298"/>
        <end position="329"/>
    </location>
</feature>
<dbReference type="SUPFAM" id="SSF46785">
    <property type="entry name" value="Winged helix' DNA-binding domain"/>
    <property type="match status" value="1"/>
</dbReference>
<dbReference type="InterPro" id="IPR000847">
    <property type="entry name" value="LysR_HTH_N"/>
</dbReference>
<dbReference type="EMBL" id="JANX01000009">
    <property type="protein sequence ID" value="KGM35835.1"/>
    <property type="molecule type" value="Genomic_DNA"/>
</dbReference>
<evidence type="ECO:0000256" key="2">
    <source>
        <dbReference type="ARBA" id="ARBA00023015"/>
    </source>
</evidence>
<dbReference type="Pfam" id="PF00126">
    <property type="entry name" value="HTH_1"/>
    <property type="match status" value="1"/>
</dbReference>
<reference evidence="7 8" key="1">
    <citation type="submission" date="2014-01" db="EMBL/GenBank/DDBJ databases">
        <title>Genome sequence determination for a cystic fibrosis isolate, Inquilinus limosus.</title>
        <authorList>
            <person name="Pino M."/>
            <person name="Di Conza J."/>
            <person name="Gutkind G."/>
        </authorList>
    </citation>
    <scope>NUCLEOTIDE SEQUENCE [LARGE SCALE GENOMIC DNA]</scope>
    <source>
        <strain evidence="7 8">MP06</strain>
    </source>
</reference>
<dbReference type="InterPro" id="IPR005119">
    <property type="entry name" value="LysR_subst-bd"/>
</dbReference>
<dbReference type="GO" id="GO:0005829">
    <property type="term" value="C:cytosol"/>
    <property type="evidence" value="ECO:0007669"/>
    <property type="project" value="TreeGrafter"/>
</dbReference>
<protein>
    <recommendedName>
        <fullName evidence="6">HTH lysR-type domain-containing protein</fullName>
    </recommendedName>
</protein>
<dbReference type="PANTHER" id="PTHR30419">
    <property type="entry name" value="HTH-TYPE TRANSCRIPTIONAL REGULATOR YBHD"/>
    <property type="match status" value="1"/>
</dbReference>
<evidence type="ECO:0000256" key="5">
    <source>
        <dbReference type="SAM" id="MobiDB-lite"/>
    </source>
</evidence>
<comment type="caution">
    <text evidence="7">The sequence shown here is derived from an EMBL/GenBank/DDBJ whole genome shotgun (WGS) entry which is preliminary data.</text>
</comment>
<evidence type="ECO:0000256" key="1">
    <source>
        <dbReference type="ARBA" id="ARBA00009437"/>
    </source>
</evidence>
<dbReference type="RefSeq" id="WP_034831285.1">
    <property type="nucleotide sequence ID" value="NZ_JANX01000009.1"/>
</dbReference>
<organism evidence="7 8">
    <name type="scientific">Inquilinus limosus MP06</name>
    <dbReference type="NCBI Taxonomy" id="1398085"/>
    <lineage>
        <taxon>Bacteria</taxon>
        <taxon>Pseudomonadati</taxon>
        <taxon>Pseudomonadota</taxon>
        <taxon>Alphaproteobacteria</taxon>
        <taxon>Rhodospirillales</taxon>
        <taxon>Rhodospirillaceae</taxon>
        <taxon>Inquilinus</taxon>
    </lineage>
</organism>
<evidence type="ECO:0000259" key="6">
    <source>
        <dbReference type="PROSITE" id="PS50931"/>
    </source>
</evidence>
<dbReference type="PRINTS" id="PR00039">
    <property type="entry name" value="HTHLYSR"/>
</dbReference>
<dbReference type="OrthoDB" id="8479357at2"/>
<name>A0A0A0DCV9_9PROT</name>
<dbReference type="Proteomes" id="UP000029995">
    <property type="component" value="Unassembled WGS sequence"/>
</dbReference>